<evidence type="ECO:0000256" key="7">
    <source>
        <dbReference type="ARBA" id="ARBA00022840"/>
    </source>
</evidence>
<evidence type="ECO:0000313" key="12">
    <source>
        <dbReference type="Proteomes" id="UP000321746"/>
    </source>
</evidence>
<keyword evidence="3" id="KW-0813">Transport</keyword>
<protein>
    <submittedName>
        <fullName evidence="11">ABC transporter ATP-binding protein</fullName>
    </submittedName>
</protein>
<comment type="similarity">
    <text evidence="2">Belongs to the ABC transporter superfamily.</text>
</comment>
<dbReference type="OrthoDB" id="9802264at2"/>
<dbReference type="GO" id="GO:0015833">
    <property type="term" value="P:peptide transport"/>
    <property type="evidence" value="ECO:0007669"/>
    <property type="project" value="InterPro"/>
</dbReference>
<reference evidence="11 12" key="1">
    <citation type="submission" date="2019-07" db="EMBL/GenBank/DDBJ databases">
        <title>Whole genome shotgun sequence of Acetobacter oeni NBRC 105207.</title>
        <authorList>
            <person name="Hosoyama A."/>
            <person name="Uohara A."/>
            <person name="Ohji S."/>
            <person name="Ichikawa N."/>
        </authorList>
    </citation>
    <scope>NUCLEOTIDE SEQUENCE [LARGE SCALE GENOMIC DNA]</scope>
    <source>
        <strain evidence="11 12">NBRC 105207</strain>
    </source>
</reference>
<evidence type="ECO:0000256" key="3">
    <source>
        <dbReference type="ARBA" id="ARBA00022448"/>
    </source>
</evidence>
<proteinExistence type="inferred from homology"/>
<evidence type="ECO:0000256" key="5">
    <source>
        <dbReference type="ARBA" id="ARBA00022519"/>
    </source>
</evidence>
<evidence type="ECO:0000256" key="8">
    <source>
        <dbReference type="ARBA" id="ARBA00022967"/>
    </source>
</evidence>
<dbReference type="SUPFAM" id="SSF52540">
    <property type="entry name" value="P-loop containing nucleoside triphosphate hydrolases"/>
    <property type="match status" value="2"/>
</dbReference>
<dbReference type="InterPro" id="IPR027417">
    <property type="entry name" value="P-loop_NTPase"/>
</dbReference>
<dbReference type="AlphaFoldDB" id="A0A511XNQ5"/>
<dbReference type="GO" id="GO:0005886">
    <property type="term" value="C:plasma membrane"/>
    <property type="evidence" value="ECO:0007669"/>
    <property type="project" value="UniProtKB-SubCell"/>
</dbReference>
<dbReference type="InterPro" id="IPR017871">
    <property type="entry name" value="ABC_transporter-like_CS"/>
</dbReference>
<evidence type="ECO:0000256" key="6">
    <source>
        <dbReference type="ARBA" id="ARBA00022741"/>
    </source>
</evidence>
<dbReference type="InterPro" id="IPR003439">
    <property type="entry name" value="ABC_transporter-like_ATP-bd"/>
</dbReference>
<dbReference type="PROSITE" id="PS50893">
    <property type="entry name" value="ABC_TRANSPORTER_2"/>
    <property type="match status" value="2"/>
</dbReference>
<comment type="caution">
    <text evidence="11">The sequence shown here is derived from an EMBL/GenBank/DDBJ whole genome shotgun (WGS) entry which is preliminary data.</text>
</comment>
<evidence type="ECO:0000259" key="10">
    <source>
        <dbReference type="PROSITE" id="PS50893"/>
    </source>
</evidence>
<feature type="domain" description="ABC transporter" evidence="10">
    <location>
        <begin position="14"/>
        <end position="265"/>
    </location>
</feature>
<evidence type="ECO:0000256" key="2">
    <source>
        <dbReference type="ARBA" id="ARBA00005417"/>
    </source>
</evidence>
<dbReference type="EMBL" id="BJYG01000046">
    <property type="protein sequence ID" value="GEN64588.1"/>
    <property type="molecule type" value="Genomic_DNA"/>
</dbReference>
<dbReference type="InterPro" id="IPR050388">
    <property type="entry name" value="ABC_Ni/Peptide_Import"/>
</dbReference>
<gene>
    <name evidence="11" type="ORF">AOE01nite_28120</name>
</gene>
<dbReference type="NCBIfam" id="TIGR01727">
    <property type="entry name" value="oligo_HPY"/>
    <property type="match status" value="1"/>
</dbReference>
<dbReference type="SMART" id="SM00382">
    <property type="entry name" value="AAA"/>
    <property type="match status" value="2"/>
</dbReference>
<keyword evidence="8" id="KW-1278">Translocase</keyword>
<feature type="domain" description="ABC transporter" evidence="10">
    <location>
        <begin position="289"/>
        <end position="533"/>
    </location>
</feature>
<sequence>MRAQSGIIQPPSLISVKNLRLTGRRGRGPETPIVENVSFDVAEKEMLALIGESGSGKTSIALALTGYARRGCRIAGGHIHVAGYDVTAMPPAELRAFRGKTIAYIAQNAGAAFNPALPLMDQVIEPALLHHTMPRRMAIERAISLFELMALPSPGTIGSRYPHELSGGQIQRLMAATALITGPEVVIFDEPTTALDVTTQIEVLEAFRTVRREEGFTGVYVTHDLAVVAQMADRAVVLKNGVVQEEGTTEQILSAPRHSYTQALLAANTPRIRNNVTETKDTGKDVPALDVRDLVVGYGGTGRDGRPRHTILSDVSLPVLPGETMGIIGESGCGKSTLIRAIAGIQPWTNGGITFEGEPLAPRIEARSAAQRRHLQLVAQNADLVLNPAMSVGDTLRRVLTFNGDAATDVEIGHLLDMVRLPVALADRFPPELSGGQKQRVNLARALAARPRLVLCDEITAALDTVVAAAILDLMMELKRELGIAWLFVTHDLHALRSVCDRVAVLYAGHRVEFTPVAALETPPHHPYTRRLENSVPEMRADWLSDVIGQRDQACDMAPAMPSSRGNGCCYVSRCPVREAVCEISVPPVRRSPDGALISCHLTIQDLSRSTAPGDQS</sequence>
<evidence type="ECO:0000256" key="9">
    <source>
        <dbReference type="ARBA" id="ARBA00023136"/>
    </source>
</evidence>
<evidence type="ECO:0000256" key="1">
    <source>
        <dbReference type="ARBA" id="ARBA00004417"/>
    </source>
</evidence>
<dbReference type="Pfam" id="PF08352">
    <property type="entry name" value="oligo_HPY"/>
    <property type="match status" value="2"/>
</dbReference>
<dbReference type="CDD" id="cd03257">
    <property type="entry name" value="ABC_NikE_OppD_transporters"/>
    <property type="match status" value="2"/>
</dbReference>
<dbReference type="Pfam" id="PF00005">
    <property type="entry name" value="ABC_tran"/>
    <property type="match status" value="2"/>
</dbReference>
<comment type="subcellular location">
    <subcellularLocation>
        <location evidence="1">Cell inner membrane</location>
        <topology evidence="1">Peripheral membrane protein</topology>
    </subcellularLocation>
</comment>
<evidence type="ECO:0000313" key="11">
    <source>
        <dbReference type="EMBL" id="GEN64588.1"/>
    </source>
</evidence>
<dbReference type="Proteomes" id="UP000321746">
    <property type="component" value="Unassembled WGS sequence"/>
</dbReference>
<keyword evidence="7 11" id="KW-0067">ATP-binding</keyword>
<dbReference type="GO" id="GO:0005524">
    <property type="term" value="F:ATP binding"/>
    <property type="evidence" value="ECO:0007669"/>
    <property type="project" value="UniProtKB-KW"/>
</dbReference>
<dbReference type="PANTHER" id="PTHR43297:SF14">
    <property type="entry name" value="ATPASE AAA-TYPE CORE DOMAIN-CONTAINING PROTEIN"/>
    <property type="match status" value="1"/>
</dbReference>
<keyword evidence="9" id="KW-0472">Membrane</keyword>
<dbReference type="PROSITE" id="PS00211">
    <property type="entry name" value="ABC_TRANSPORTER_1"/>
    <property type="match status" value="1"/>
</dbReference>
<dbReference type="RefSeq" id="WP_146891303.1">
    <property type="nucleotide sequence ID" value="NZ_BJYG01000046.1"/>
</dbReference>
<dbReference type="GO" id="GO:0016887">
    <property type="term" value="F:ATP hydrolysis activity"/>
    <property type="evidence" value="ECO:0007669"/>
    <property type="project" value="InterPro"/>
</dbReference>
<dbReference type="InterPro" id="IPR003593">
    <property type="entry name" value="AAA+_ATPase"/>
</dbReference>
<keyword evidence="12" id="KW-1185">Reference proteome</keyword>
<evidence type="ECO:0000256" key="4">
    <source>
        <dbReference type="ARBA" id="ARBA00022475"/>
    </source>
</evidence>
<accession>A0A511XNQ5</accession>
<keyword evidence="5" id="KW-0997">Cell inner membrane</keyword>
<keyword evidence="6" id="KW-0547">Nucleotide-binding</keyword>
<organism evidence="11 12">
    <name type="scientific">Acetobacter oeni</name>
    <dbReference type="NCBI Taxonomy" id="304077"/>
    <lineage>
        <taxon>Bacteria</taxon>
        <taxon>Pseudomonadati</taxon>
        <taxon>Pseudomonadota</taxon>
        <taxon>Alphaproteobacteria</taxon>
        <taxon>Acetobacterales</taxon>
        <taxon>Acetobacteraceae</taxon>
        <taxon>Acetobacter</taxon>
    </lineage>
</organism>
<name>A0A511XNQ5_9PROT</name>
<dbReference type="InterPro" id="IPR013563">
    <property type="entry name" value="Oligopep_ABC_C"/>
</dbReference>
<dbReference type="PANTHER" id="PTHR43297">
    <property type="entry name" value="OLIGOPEPTIDE TRANSPORT ATP-BINDING PROTEIN APPD"/>
    <property type="match status" value="1"/>
</dbReference>
<dbReference type="Gene3D" id="3.40.50.300">
    <property type="entry name" value="P-loop containing nucleotide triphosphate hydrolases"/>
    <property type="match status" value="2"/>
</dbReference>
<keyword evidence="4" id="KW-1003">Cell membrane</keyword>